<feature type="chain" id="PRO_5042827985" description="Mannan endo-1,4-beta-mannosidase" evidence="1">
    <location>
        <begin position="20"/>
        <end position="383"/>
    </location>
</feature>
<evidence type="ECO:0000256" key="1">
    <source>
        <dbReference type="SAM" id="SignalP"/>
    </source>
</evidence>
<evidence type="ECO:0000313" key="3">
    <source>
        <dbReference type="Proteomes" id="UP001347796"/>
    </source>
</evidence>
<dbReference type="PANTHER" id="PTHR37398">
    <property type="entry name" value="ENDO-BETA-1,4-MANNANASE"/>
    <property type="match status" value="1"/>
</dbReference>
<keyword evidence="3" id="KW-1185">Reference proteome</keyword>
<accession>A0AAN8Q492</accession>
<dbReference type="EMBL" id="JAZGQO010000007">
    <property type="protein sequence ID" value="KAK6182475.1"/>
    <property type="molecule type" value="Genomic_DNA"/>
</dbReference>
<proteinExistence type="predicted"/>
<organism evidence="2 3">
    <name type="scientific">Patella caerulea</name>
    <name type="common">Rayed Mediterranean limpet</name>
    <dbReference type="NCBI Taxonomy" id="87958"/>
    <lineage>
        <taxon>Eukaryota</taxon>
        <taxon>Metazoa</taxon>
        <taxon>Spiralia</taxon>
        <taxon>Lophotrochozoa</taxon>
        <taxon>Mollusca</taxon>
        <taxon>Gastropoda</taxon>
        <taxon>Patellogastropoda</taxon>
        <taxon>Patelloidea</taxon>
        <taxon>Patellidae</taxon>
        <taxon>Patella</taxon>
    </lineage>
</organism>
<protein>
    <recommendedName>
        <fullName evidence="4">Mannan endo-1,4-beta-mannosidase</fullName>
    </recommendedName>
</protein>
<evidence type="ECO:0000313" key="2">
    <source>
        <dbReference type="EMBL" id="KAK6182475.1"/>
    </source>
</evidence>
<feature type="signal peptide" evidence="1">
    <location>
        <begin position="1"/>
        <end position="19"/>
    </location>
</feature>
<dbReference type="PANTHER" id="PTHR37398:SF3">
    <property type="entry name" value="GLYCOSIDE HYDROLASE FAMILY 5 DOMAIN-CONTAINING PROTEIN"/>
    <property type="match status" value="1"/>
</dbReference>
<reference evidence="2 3" key="1">
    <citation type="submission" date="2024-01" db="EMBL/GenBank/DDBJ databases">
        <title>The genome of the rayed Mediterranean limpet Patella caerulea (Linnaeus, 1758).</title>
        <authorList>
            <person name="Anh-Thu Weber A."/>
            <person name="Halstead-Nussloch G."/>
        </authorList>
    </citation>
    <scope>NUCLEOTIDE SEQUENCE [LARGE SCALE GENOMIC DNA]</scope>
    <source>
        <strain evidence="2">AATW-2023a</strain>
        <tissue evidence="2">Whole specimen</tissue>
    </source>
</reference>
<evidence type="ECO:0008006" key="4">
    <source>
        <dbReference type="Google" id="ProtNLM"/>
    </source>
</evidence>
<dbReference type="Gene3D" id="3.20.20.80">
    <property type="entry name" value="Glycosidases"/>
    <property type="match status" value="1"/>
</dbReference>
<comment type="caution">
    <text evidence="2">The sequence shown here is derived from an EMBL/GenBank/DDBJ whole genome shotgun (WGS) entry which is preliminary data.</text>
</comment>
<dbReference type="SUPFAM" id="SSF51445">
    <property type="entry name" value="(Trans)glycosidases"/>
    <property type="match status" value="1"/>
</dbReference>
<dbReference type="Proteomes" id="UP001347796">
    <property type="component" value="Unassembled WGS sequence"/>
</dbReference>
<name>A0AAN8Q492_PATCE</name>
<dbReference type="AlphaFoldDB" id="A0AAN8Q492"/>
<sequence>MMLPWWFVVLTTVCTTVESGRLMVMKANSGGMQMASNHSHFMKDGKRVFLSGVNLAWIHYAYDFGNGQFKNSKADMERYMKELHEAGGNSMRVWIFMQGESSPDFTTDGHVRALDHQGTYISDFKEMVALAKKYNILLFPCLWNGAVVGQSLHKMTGVIRDDLKRQSFIDNALIPLVKAVKGDPTIGGWDLMNEPEGLVNTAYRDAEPCFSSLSDGGGWAAKMFTYREFLKFFNWMAAAIKSVDSGALVTVGANNAYVATDEFGRTNFYKDECLIKAGGKNTGILDFYTMHTYAWSGWSDLSPFKHSVGDYKLDKPLIVAEFSTKKSNGMTAPQLYRYVYDHGYSGAWTWAATDNSAGTPWEDEKKGVAEIRNEKDPLVAFTI</sequence>
<dbReference type="InterPro" id="IPR017853">
    <property type="entry name" value="GH"/>
</dbReference>
<gene>
    <name evidence="2" type="ORF">SNE40_010157</name>
</gene>
<keyword evidence="1" id="KW-0732">Signal</keyword>